<name>A0AAQ3QC87_9LILI</name>
<evidence type="ECO:0000256" key="1">
    <source>
        <dbReference type="ARBA" id="ARBA00022737"/>
    </source>
</evidence>
<dbReference type="Pfam" id="PF13041">
    <property type="entry name" value="PPR_2"/>
    <property type="match status" value="2"/>
</dbReference>
<dbReference type="InterPro" id="IPR046848">
    <property type="entry name" value="E_motif"/>
</dbReference>
<organism evidence="3 4">
    <name type="scientific">Canna indica</name>
    <name type="common">Indian-shot</name>
    <dbReference type="NCBI Taxonomy" id="4628"/>
    <lineage>
        <taxon>Eukaryota</taxon>
        <taxon>Viridiplantae</taxon>
        <taxon>Streptophyta</taxon>
        <taxon>Embryophyta</taxon>
        <taxon>Tracheophyta</taxon>
        <taxon>Spermatophyta</taxon>
        <taxon>Magnoliopsida</taxon>
        <taxon>Liliopsida</taxon>
        <taxon>Zingiberales</taxon>
        <taxon>Cannaceae</taxon>
        <taxon>Canna</taxon>
    </lineage>
</organism>
<evidence type="ECO:0000313" key="4">
    <source>
        <dbReference type="Proteomes" id="UP001327560"/>
    </source>
</evidence>
<dbReference type="PROSITE" id="PS51375">
    <property type="entry name" value="PPR"/>
    <property type="match status" value="4"/>
</dbReference>
<reference evidence="3 4" key="1">
    <citation type="submission" date="2023-10" db="EMBL/GenBank/DDBJ databases">
        <title>Chromosome-scale genome assembly provides insights into flower coloration mechanisms of Canna indica.</title>
        <authorList>
            <person name="Li C."/>
        </authorList>
    </citation>
    <scope>NUCLEOTIDE SEQUENCE [LARGE SCALE GENOMIC DNA]</scope>
    <source>
        <tissue evidence="3">Flower</tissue>
    </source>
</reference>
<gene>
    <name evidence="3" type="ORF">Cni_G14293</name>
</gene>
<dbReference type="SUPFAM" id="SSF48452">
    <property type="entry name" value="TPR-like"/>
    <property type="match status" value="1"/>
</dbReference>
<evidence type="ECO:0008006" key="5">
    <source>
        <dbReference type="Google" id="ProtNLM"/>
    </source>
</evidence>
<dbReference type="FunFam" id="1.25.40.10:FF:000343">
    <property type="entry name" value="Pentatricopeptide repeat-containing protein At3g58590"/>
    <property type="match status" value="1"/>
</dbReference>
<dbReference type="PANTHER" id="PTHR47926:SF435">
    <property type="entry name" value="PENTACOTRIPEPTIDE-REPEAT REGION OF PRORP DOMAIN-CONTAINING PROTEIN"/>
    <property type="match status" value="1"/>
</dbReference>
<dbReference type="InterPro" id="IPR046960">
    <property type="entry name" value="PPR_At4g14850-like_plant"/>
</dbReference>
<keyword evidence="1" id="KW-0677">Repeat</keyword>
<dbReference type="Pfam" id="PF01535">
    <property type="entry name" value="PPR"/>
    <property type="match status" value="8"/>
</dbReference>
<dbReference type="Pfam" id="PF20431">
    <property type="entry name" value="E_motif"/>
    <property type="match status" value="1"/>
</dbReference>
<feature type="repeat" description="PPR" evidence="2">
    <location>
        <begin position="113"/>
        <end position="147"/>
    </location>
</feature>
<dbReference type="GO" id="GO:0003723">
    <property type="term" value="F:RNA binding"/>
    <property type="evidence" value="ECO:0007669"/>
    <property type="project" value="InterPro"/>
</dbReference>
<dbReference type="PANTHER" id="PTHR47926">
    <property type="entry name" value="PENTATRICOPEPTIDE REPEAT-CONTAINING PROTEIN"/>
    <property type="match status" value="1"/>
</dbReference>
<dbReference type="FunFam" id="1.25.40.10:FF:000090">
    <property type="entry name" value="Pentatricopeptide repeat-containing protein, chloroplastic"/>
    <property type="match status" value="1"/>
</dbReference>
<dbReference type="FunFam" id="1.25.40.10:FF:000351">
    <property type="entry name" value="Pentatricopeptide repeat-containing protein"/>
    <property type="match status" value="1"/>
</dbReference>
<dbReference type="NCBIfam" id="TIGR00756">
    <property type="entry name" value="PPR"/>
    <property type="match status" value="4"/>
</dbReference>
<keyword evidence="4" id="KW-1185">Reference proteome</keyword>
<protein>
    <recommendedName>
        <fullName evidence="5">Pentatricopeptide repeat-containing protein</fullName>
    </recommendedName>
</protein>
<feature type="repeat" description="PPR" evidence="2">
    <location>
        <begin position="517"/>
        <end position="551"/>
    </location>
</feature>
<evidence type="ECO:0000313" key="3">
    <source>
        <dbReference type="EMBL" id="WOL05564.1"/>
    </source>
</evidence>
<proteinExistence type="predicted"/>
<dbReference type="InterPro" id="IPR011990">
    <property type="entry name" value="TPR-like_helical_dom_sf"/>
</dbReference>
<feature type="repeat" description="PPR" evidence="2">
    <location>
        <begin position="620"/>
        <end position="654"/>
    </location>
</feature>
<dbReference type="AlphaFoldDB" id="A0AAQ3QC87"/>
<accession>A0AAQ3QC87</accession>
<dbReference type="EMBL" id="CP136893">
    <property type="protein sequence ID" value="WOL05564.1"/>
    <property type="molecule type" value="Genomic_DNA"/>
</dbReference>
<dbReference type="Gene3D" id="1.25.40.10">
    <property type="entry name" value="Tetratricopeptide repeat domain"/>
    <property type="match status" value="6"/>
</dbReference>
<dbReference type="Proteomes" id="UP001327560">
    <property type="component" value="Chromosome 4"/>
</dbReference>
<dbReference type="GO" id="GO:0009451">
    <property type="term" value="P:RNA modification"/>
    <property type="evidence" value="ECO:0007669"/>
    <property type="project" value="InterPro"/>
</dbReference>
<dbReference type="InterPro" id="IPR002885">
    <property type="entry name" value="PPR_rpt"/>
</dbReference>
<sequence length="800" mass="88118">MKSNKICTLTSKSIHLTFLCIIRRLNSSTGLPYHLPLPILDLCALKDQKTFAAALTFSWRTNSPDLGSQIHGQIIKSGFSSDTFSQNNLLTMYSKCRFLDHAAKLFDEMYDRNIVSWTSIISGLVHNNEHEMGLGLSIEMMRSGITPNEFSLASVLSACAVIGRIKFGCSLHSIALKLGLDTNQFVGSTLVWMHAKCGNIKAAELAFASIFHPDLACWNAMIEGYALNGYSHNAIESSSLVCQKGLVPDQCTYISALKGCLVTGDLRCARQVHCLVVRNEFTCNTVVMNSLTDMYFRTGKKNSALRVFDQIEEKDNSSWNTVIAGLAKEEDEIEVVSFFSSMLLAGFRPDQFTLSIIIRLCGTTKDLVVGLQFCCFAYHIGYFNYDLVVNSQINMFSRCGMVDSSSILFAGHPSRNLIMCNEMIAGYNLNGYGIKALQVFCSLIKLEIEADEFTYSNVLGACHGIQHQSTGEQVHARIIKLGLDSCCSICSSMINAYSSFGSITSCLKIFQGIGTLDIVSWGAMISALVKLGFSRDSLSLLNRLRNTGEKPDEVILSSALNACANLALLDQSTCIHSNIIKTGFENCLCVASAMIDAYAKCGDISSSKEVFENISRHNNDAILFNTMINAYAHHGLIMEAVQLFEQMKSANLYPTHATFVAVIAACNHLGLVEQGKHLFDSISNVYGMHPSADNFACLVDLLARNGLLENAKDVIESMPYEPWPAIWISLLSGCRIYGNKEMAEVATEQVLQLMPNNDSAYALMANVYAGEAKWKDAEKMRIQMEINRVQKSCGYSIIST</sequence>
<feature type="repeat" description="PPR" evidence="2">
    <location>
        <begin position="315"/>
        <end position="349"/>
    </location>
</feature>
<evidence type="ECO:0000256" key="2">
    <source>
        <dbReference type="PROSITE-ProRule" id="PRU00708"/>
    </source>
</evidence>